<dbReference type="AlphaFoldDB" id="A0A0J9XD84"/>
<sequence length="287" mass="32295">MTIINSKIGYGPPIVSFDVLNNDPLISLVNIPDLEKLPAAANAIGWQKIAIDDQLFGKNEAEVTDKLSHLFAHAYLHFHTGSEEDWIRSIEQGRKPYLISHILNTLGPASIKPKISRYYIPFDGKFFHKVSPHVQYVWLDGYDRNLNHLIGNNWIEGKVDISNTSLQYAIVDLDRFAEDWKLCPELPDLTESQKKELDLNLPTGNDLYSLSSSMNELVRNTTCAETRYALYRVQLLFNAFAKLVSSQTQSVFKCAIRGKMGLVSSFSWSLEMESAGNTVHVTDVTGA</sequence>
<evidence type="ECO:0000313" key="2">
    <source>
        <dbReference type="Proteomes" id="UP000242525"/>
    </source>
</evidence>
<comment type="caution">
    <text evidence="1">The sequence shown here is derived from an EMBL/GenBank/DDBJ whole genome shotgun (WGS) entry which is preliminary data.</text>
</comment>
<dbReference type="Proteomes" id="UP000242525">
    <property type="component" value="Unassembled WGS sequence"/>
</dbReference>
<accession>A0A0J9XD84</accession>
<gene>
    <name evidence="1" type="ORF">BN980_GECA10s03299g</name>
</gene>
<evidence type="ECO:0000313" key="1">
    <source>
        <dbReference type="EMBL" id="CDO55317.1"/>
    </source>
</evidence>
<keyword evidence="2" id="KW-1185">Reference proteome</keyword>
<dbReference type="EMBL" id="CCBN010000010">
    <property type="protein sequence ID" value="CDO55317.1"/>
    <property type="molecule type" value="Genomic_DNA"/>
</dbReference>
<proteinExistence type="predicted"/>
<organism evidence="1 2">
    <name type="scientific">Geotrichum candidum</name>
    <name type="common">Oospora lactis</name>
    <name type="synonym">Dipodascus geotrichum</name>
    <dbReference type="NCBI Taxonomy" id="1173061"/>
    <lineage>
        <taxon>Eukaryota</taxon>
        <taxon>Fungi</taxon>
        <taxon>Dikarya</taxon>
        <taxon>Ascomycota</taxon>
        <taxon>Saccharomycotina</taxon>
        <taxon>Dipodascomycetes</taxon>
        <taxon>Dipodascales</taxon>
        <taxon>Dipodascaceae</taxon>
        <taxon>Geotrichum</taxon>
    </lineage>
</organism>
<name>A0A0J9XD84_GEOCN</name>
<reference evidence="1" key="1">
    <citation type="submission" date="2014-03" db="EMBL/GenBank/DDBJ databases">
        <authorList>
            <person name="Casaregola S."/>
        </authorList>
    </citation>
    <scope>NUCLEOTIDE SEQUENCE [LARGE SCALE GENOMIC DNA]</scope>
    <source>
        <strain evidence="1">CLIB 918</strain>
    </source>
</reference>
<protein>
    <submittedName>
        <fullName evidence="1">Uncharacterized protein</fullName>
    </submittedName>
</protein>